<feature type="compositionally biased region" description="Low complexity" evidence="1">
    <location>
        <begin position="169"/>
        <end position="188"/>
    </location>
</feature>
<name>A0ABR2ZIW8_9AGAR</name>
<reference evidence="2 3" key="1">
    <citation type="submission" date="2024-05" db="EMBL/GenBank/DDBJ databases">
        <title>A draft genome resource for the thread blight pathogen Marasmius tenuissimus strain MS-2.</title>
        <authorList>
            <person name="Yulfo-Soto G.E."/>
            <person name="Baruah I.K."/>
            <person name="Amoako-Attah I."/>
            <person name="Bukari Y."/>
            <person name="Meinhardt L.W."/>
            <person name="Bailey B.A."/>
            <person name="Cohen S.P."/>
        </authorList>
    </citation>
    <scope>NUCLEOTIDE SEQUENCE [LARGE SCALE GENOMIC DNA]</scope>
    <source>
        <strain evidence="2 3">MS-2</strain>
    </source>
</reference>
<proteinExistence type="predicted"/>
<feature type="compositionally biased region" description="Basic residues" evidence="1">
    <location>
        <begin position="251"/>
        <end position="260"/>
    </location>
</feature>
<accession>A0ABR2ZIW8</accession>
<feature type="compositionally biased region" description="Polar residues" evidence="1">
    <location>
        <begin position="100"/>
        <end position="111"/>
    </location>
</feature>
<comment type="caution">
    <text evidence="2">The sequence shown here is derived from an EMBL/GenBank/DDBJ whole genome shotgun (WGS) entry which is preliminary data.</text>
</comment>
<evidence type="ECO:0000313" key="2">
    <source>
        <dbReference type="EMBL" id="KAL0061162.1"/>
    </source>
</evidence>
<sequence length="665" mass="74719">MSNSNFLQQLKPPNQPNFPPEQEVWLNNYISNLQQHFTHEIQGAVQSAVQGASEHHQQEVDSLRAAIREFQTVGRAEVEKGVKETLACLGFLGPGQRLPSSAPNLPLQQIGPQAGPQNFAPPPSFPHASTPNHPPPIGQPQSHHHPNPPIPSKLDSAMGGTEDPPPSPSASSSRSTEGSTTSSETFTPRANGKGADPQNFNRPNLEPLPPQSSPTSHPNLNSSSGTSQPSNAEKKPIQYMTEFLGSISPVKPKKKASRQKPLREKKPSEQFRIRKGALAEDQELLQDALFLWLRVIWGMLNKGELPTCPTMDELLVFNTHMRSIEQLNQTRTTPGTGLIPETMVNLNNRASFHFGRKNSRNARNASKLSNSFLQHTAGQLARYGMVRWCPDLRSPHDSLYNKACQYIAIDTFQSGLIQGAFNFLGCSSKYADDIGLLTHLYHHAVFHYFYEVWVLEGRNEGQHAKVIANNAVYQDRIRRSESRLKFMVENRYPPRYQAMCDAKATSEDEMDPVTKRHWRKRRPERSEVAETFFRQLEEVMKRQALANGKVWVEREEHPLQAVSSFTTLPMGMPLDYYSPETWKTLTPAQRYKALLGLDGKGRPKIAFLPKPEHSFGQGDQASATLEKLSDDDFFNARSEAIFPLYNFDIDDLLSPESQDEMQTDI</sequence>
<feature type="compositionally biased region" description="Polar residues" evidence="1">
    <location>
        <begin position="213"/>
        <end position="231"/>
    </location>
</feature>
<feature type="region of interest" description="Disordered" evidence="1">
    <location>
        <begin position="100"/>
        <end position="269"/>
    </location>
</feature>
<evidence type="ECO:0000256" key="1">
    <source>
        <dbReference type="SAM" id="MobiDB-lite"/>
    </source>
</evidence>
<dbReference type="Proteomes" id="UP001437256">
    <property type="component" value="Unassembled WGS sequence"/>
</dbReference>
<organism evidence="2 3">
    <name type="scientific">Marasmius tenuissimus</name>
    <dbReference type="NCBI Taxonomy" id="585030"/>
    <lineage>
        <taxon>Eukaryota</taxon>
        <taxon>Fungi</taxon>
        <taxon>Dikarya</taxon>
        <taxon>Basidiomycota</taxon>
        <taxon>Agaricomycotina</taxon>
        <taxon>Agaricomycetes</taxon>
        <taxon>Agaricomycetidae</taxon>
        <taxon>Agaricales</taxon>
        <taxon>Marasmiineae</taxon>
        <taxon>Marasmiaceae</taxon>
        <taxon>Marasmius</taxon>
    </lineage>
</organism>
<evidence type="ECO:0000313" key="3">
    <source>
        <dbReference type="Proteomes" id="UP001437256"/>
    </source>
</evidence>
<feature type="compositionally biased region" description="Low complexity" evidence="1">
    <location>
        <begin position="1"/>
        <end position="12"/>
    </location>
</feature>
<feature type="region of interest" description="Disordered" evidence="1">
    <location>
        <begin position="1"/>
        <end position="20"/>
    </location>
</feature>
<keyword evidence="3" id="KW-1185">Reference proteome</keyword>
<dbReference type="EMBL" id="JBBXMP010000146">
    <property type="protein sequence ID" value="KAL0061162.1"/>
    <property type="molecule type" value="Genomic_DNA"/>
</dbReference>
<protein>
    <submittedName>
        <fullName evidence="2">Uncharacterized protein</fullName>
    </submittedName>
</protein>
<gene>
    <name evidence="2" type="ORF">AAF712_012032</name>
</gene>